<sequence>MHFAWIVFVSYQANLTWHFLLIIHSVFKVNASNQLTANAPAKQQGLCSKCLNPIYGIEESFGGYGSIGISFQA</sequence>
<protein>
    <submittedName>
        <fullName evidence="1">Uncharacterized protein</fullName>
    </submittedName>
</protein>
<evidence type="ECO:0000313" key="1">
    <source>
        <dbReference type="EMBL" id="OQP65369.1"/>
    </source>
</evidence>
<reference evidence="1 2" key="1">
    <citation type="submission" date="2016-03" db="EMBL/GenBank/DDBJ databases">
        <title>Niastella vici sp. nov., isolated from farmland soil.</title>
        <authorList>
            <person name="Chen L."/>
            <person name="Wang D."/>
            <person name="Yang S."/>
            <person name="Wang G."/>
        </authorList>
    </citation>
    <scope>NUCLEOTIDE SEQUENCE [LARGE SCALE GENOMIC DNA]</scope>
    <source>
        <strain evidence="1 2">DJ57</strain>
    </source>
</reference>
<keyword evidence="2" id="KW-1185">Reference proteome</keyword>
<comment type="caution">
    <text evidence="1">The sequence shown here is derived from an EMBL/GenBank/DDBJ whole genome shotgun (WGS) entry which is preliminary data.</text>
</comment>
<evidence type="ECO:0000313" key="2">
    <source>
        <dbReference type="Proteomes" id="UP000192796"/>
    </source>
</evidence>
<dbReference type="AlphaFoldDB" id="A0A1V9G3Z7"/>
<dbReference type="EMBL" id="LVYD01000024">
    <property type="protein sequence ID" value="OQP65369.1"/>
    <property type="molecule type" value="Genomic_DNA"/>
</dbReference>
<dbReference type="Proteomes" id="UP000192796">
    <property type="component" value="Unassembled WGS sequence"/>
</dbReference>
<name>A0A1V9G3Z7_9BACT</name>
<organism evidence="1 2">
    <name type="scientific">Niastella vici</name>
    <dbReference type="NCBI Taxonomy" id="1703345"/>
    <lineage>
        <taxon>Bacteria</taxon>
        <taxon>Pseudomonadati</taxon>
        <taxon>Bacteroidota</taxon>
        <taxon>Chitinophagia</taxon>
        <taxon>Chitinophagales</taxon>
        <taxon>Chitinophagaceae</taxon>
        <taxon>Niastella</taxon>
    </lineage>
</organism>
<gene>
    <name evidence="1" type="ORF">A3860_17020</name>
</gene>
<accession>A0A1V9G3Z7</accession>
<proteinExistence type="predicted"/>